<protein>
    <submittedName>
        <fullName evidence="2">Putative Holin-X, holin superfamily III</fullName>
    </submittedName>
</protein>
<keyword evidence="1" id="KW-0812">Transmembrane</keyword>
<feature type="transmembrane region" description="Helical" evidence="1">
    <location>
        <begin position="63"/>
        <end position="84"/>
    </location>
</feature>
<dbReference type="InterPro" id="IPR009937">
    <property type="entry name" value="Phage_holin_3_6"/>
</dbReference>
<evidence type="ECO:0000313" key="2">
    <source>
        <dbReference type="EMBL" id="SFI66143.1"/>
    </source>
</evidence>
<keyword evidence="1" id="KW-0472">Membrane</keyword>
<evidence type="ECO:0000313" key="3">
    <source>
        <dbReference type="Proteomes" id="UP000242560"/>
    </source>
</evidence>
<organism evidence="2 3">
    <name type="scientific">Kaistella treverensis</name>
    <dbReference type="NCBI Taxonomy" id="631455"/>
    <lineage>
        <taxon>Bacteria</taxon>
        <taxon>Pseudomonadati</taxon>
        <taxon>Bacteroidota</taxon>
        <taxon>Flavobacteriia</taxon>
        <taxon>Flavobacteriales</taxon>
        <taxon>Weeksellaceae</taxon>
        <taxon>Chryseobacterium group</taxon>
        <taxon>Kaistella</taxon>
    </lineage>
</organism>
<reference evidence="3" key="1">
    <citation type="submission" date="2016-10" db="EMBL/GenBank/DDBJ databases">
        <authorList>
            <person name="Varghese N."/>
            <person name="Submissions S."/>
        </authorList>
    </citation>
    <scope>NUCLEOTIDE SEQUENCE [LARGE SCALE GENOMIC DNA]</scope>
    <source>
        <strain evidence="3">DSM 22251</strain>
    </source>
</reference>
<keyword evidence="3" id="KW-1185">Reference proteome</keyword>
<evidence type="ECO:0000256" key="1">
    <source>
        <dbReference type="SAM" id="Phobius"/>
    </source>
</evidence>
<dbReference type="EMBL" id="FORQ01000001">
    <property type="protein sequence ID" value="SFI66143.1"/>
    <property type="molecule type" value="Genomic_DNA"/>
</dbReference>
<dbReference type="RefSeq" id="WP_039344484.1">
    <property type="nucleotide sequence ID" value="NZ_FORQ01000001.1"/>
</dbReference>
<dbReference type="AlphaFoldDB" id="A0A1I3K123"/>
<proteinExistence type="predicted"/>
<feature type="transmembrane region" description="Helical" evidence="1">
    <location>
        <begin position="26"/>
        <end position="57"/>
    </location>
</feature>
<sequence length="102" mass="11340">MVEIIKEFVSKKIDLIKMEATEKSSLTVGTIAFFSIIAIAFLFFIILFNVGLGLLIGYWMGNYAYGILIMAGLYLLILIVVFLARKSITNSVADKIVKLINS</sequence>
<accession>A0A1I3K123</accession>
<gene>
    <name evidence="2" type="ORF">SAMN05421638_0524</name>
</gene>
<dbReference type="Proteomes" id="UP000242560">
    <property type="component" value="Unassembled WGS sequence"/>
</dbReference>
<dbReference type="Pfam" id="PF07332">
    <property type="entry name" value="Phage_holin_3_6"/>
    <property type="match status" value="1"/>
</dbReference>
<keyword evidence="1" id="KW-1133">Transmembrane helix</keyword>
<name>A0A1I3K123_9FLAO</name>